<dbReference type="AlphaFoldDB" id="A0A8R1U231"/>
<sequence length="59" mass="6856">MIKSFLISKTSTIKKVDKRSSSRKNSSFAHAQPVELLEDILKRFIRVIVKRAYLTNFSK</sequence>
<accession>A0A8R1U231</accession>
<dbReference type="Proteomes" id="UP000024404">
    <property type="component" value="Unassembled WGS sequence"/>
</dbReference>
<keyword evidence="2" id="KW-1185">Reference proteome</keyword>
<evidence type="ECO:0000313" key="2">
    <source>
        <dbReference type="Proteomes" id="UP000024404"/>
    </source>
</evidence>
<reference evidence="2" key="1">
    <citation type="submission" date="2013-10" db="EMBL/GenBank/DDBJ databases">
        <title>Genome sequencing of Onchocerca volvulus.</title>
        <authorList>
            <person name="Cotton J."/>
            <person name="Tsai J."/>
            <person name="Stanley E."/>
            <person name="Tracey A."/>
            <person name="Holroyd N."/>
            <person name="Lustigman S."/>
            <person name="Berriman M."/>
        </authorList>
    </citation>
    <scope>NUCLEOTIDE SEQUENCE</scope>
</reference>
<organism evidence="1 2">
    <name type="scientific">Onchocerca volvulus</name>
    <dbReference type="NCBI Taxonomy" id="6282"/>
    <lineage>
        <taxon>Eukaryota</taxon>
        <taxon>Metazoa</taxon>
        <taxon>Ecdysozoa</taxon>
        <taxon>Nematoda</taxon>
        <taxon>Chromadorea</taxon>
        <taxon>Rhabditida</taxon>
        <taxon>Spirurina</taxon>
        <taxon>Spiruromorpha</taxon>
        <taxon>Filarioidea</taxon>
        <taxon>Onchocercidae</taxon>
        <taxon>Onchocerca</taxon>
    </lineage>
</organism>
<dbReference type="EMBL" id="CMVM020000262">
    <property type="status" value="NOT_ANNOTATED_CDS"/>
    <property type="molecule type" value="Genomic_DNA"/>
</dbReference>
<dbReference type="EnsemblMetazoa" id="OVOC9355.1">
    <property type="protein sequence ID" value="OVOC9355.1"/>
    <property type="gene ID" value="WBGene00246164"/>
</dbReference>
<evidence type="ECO:0000313" key="1">
    <source>
        <dbReference type="EnsemblMetazoa" id="OVOC9355.1"/>
    </source>
</evidence>
<proteinExistence type="predicted"/>
<reference evidence="1" key="2">
    <citation type="submission" date="2022-06" db="UniProtKB">
        <authorList>
            <consortium name="EnsemblMetazoa"/>
        </authorList>
    </citation>
    <scope>IDENTIFICATION</scope>
</reference>
<evidence type="ECO:0008006" key="3">
    <source>
        <dbReference type="Google" id="ProtNLM"/>
    </source>
</evidence>
<name>A0A8R1U231_ONCVO</name>
<protein>
    <recommendedName>
        <fullName evidence="3">Histone H2A/H2B/H3 domain-containing protein</fullName>
    </recommendedName>
</protein>